<dbReference type="Pfam" id="PF12395">
    <property type="entry name" value="DUF3658"/>
    <property type="match status" value="1"/>
</dbReference>
<reference evidence="3 4" key="1">
    <citation type="submission" date="2023-03" db="EMBL/GenBank/DDBJ databases">
        <title>Bacillus Genome Sequencing.</title>
        <authorList>
            <person name="Dunlap C."/>
        </authorList>
    </citation>
    <scope>NUCLEOTIDE SEQUENCE [LARGE SCALE GENOMIC DNA]</scope>
    <source>
        <strain evidence="3 4">BD-525</strain>
    </source>
</reference>
<evidence type="ECO:0000313" key="4">
    <source>
        <dbReference type="Proteomes" id="UP001344632"/>
    </source>
</evidence>
<feature type="domain" description="DUF1835" evidence="1">
    <location>
        <begin position="65"/>
        <end position="188"/>
    </location>
</feature>
<comment type="caution">
    <text evidence="3">The sequence shown here is derived from an EMBL/GenBank/DDBJ whole genome shotgun (WGS) entry which is preliminary data.</text>
</comment>
<dbReference type="EMBL" id="JARLKZ010000005">
    <property type="protein sequence ID" value="MEC0239690.1"/>
    <property type="molecule type" value="Genomic_DNA"/>
</dbReference>
<name>A0ABU6GIV9_9BACL</name>
<keyword evidence="4" id="KW-1185">Reference proteome</keyword>
<dbReference type="InterPro" id="IPR014973">
    <property type="entry name" value="DUF1835"/>
</dbReference>
<sequence length="343" mass="40376">MMRNGKVLLMTMNDNLRRNLLIRMVERAELGLQENGNEKLAEELLSIIDDVQREEQERLDRKINVHVVFSSSGAGSIKVALSECEKRMESRVIQLDDFYSYGPILQLHLEQGRLKRERWMMERFNDQMYRSLMDRENRVDHFLNKLSSIPENCRIYLWVGDNAHDQVSVRLTMYALRGNNNDIHILNVTQMYKEAAQRFEPALEPKYVGHVPMEALKEMMNEFESAQPIDEKTKETLIKDWEQLSITTDTLRMWKNEEIVGLEEDAYDAEILHTVRSLQQSEDKELVKNGYVRAGAVATELFERKIFESDRYIEYRLWHLISSGQLDFKGIPYALYLYSVKIP</sequence>
<accession>A0ABU6GIV9</accession>
<protein>
    <submittedName>
        <fullName evidence="3">DUF1835 domain-containing protein</fullName>
    </submittedName>
</protein>
<proteinExistence type="predicted"/>
<evidence type="ECO:0000259" key="2">
    <source>
        <dbReference type="Pfam" id="PF12395"/>
    </source>
</evidence>
<dbReference type="RefSeq" id="WP_326086916.1">
    <property type="nucleotide sequence ID" value="NZ_JARLKZ010000005.1"/>
</dbReference>
<evidence type="ECO:0000259" key="1">
    <source>
        <dbReference type="Pfam" id="PF08874"/>
    </source>
</evidence>
<feature type="domain" description="DUF3658" evidence="2">
    <location>
        <begin position="224"/>
        <end position="334"/>
    </location>
</feature>
<evidence type="ECO:0000313" key="3">
    <source>
        <dbReference type="EMBL" id="MEC0239690.1"/>
    </source>
</evidence>
<dbReference type="InterPro" id="IPR022123">
    <property type="entry name" value="DUF3658"/>
</dbReference>
<dbReference type="Proteomes" id="UP001344632">
    <property type="component" value="Unassembled WGS sequence"/>
</dbReference>
<gene>
    <name evidence="3" type="ORF">P4H66_07425</name>
</gene>
<organism evidence="3 4">
    <name type="scientific">Paenibacillus dokdonensis</name>
    <dbReference type="NCBI Taxonomy" id="2567944"/>
    <lineage>
        <taxon>Bacteria</taxon>
        <taxon>Bacillati</taxon>
        <taxon>Bacillota</taxon>
        <taxon>Bacilli</taxon>
        <taxon>Bacillales</taxon>
        <taxon>Paenibacillaceae</taxon>
        <taxon>Paenibacillus</taxon>
    </lineage>
</organism>
<dbReference type="Pfam" id="PF08874">
    <property type="entry name" value="DUF1835"/>
    <property type="match status" value="1"/>
</dbReference>